<evidence type="ECO:0000313" key="3">
    <source>
        <dbReference type="Proteomes" id="UP000243297"/>
    </source>
</evidence>
<gene>
    <name evidence="2" type="ORF">SAMN02745191_0127</name>
</gene>
<organism evidence="2 3">
    <name type="scientific">Anaerorhabdus furcosa</name>
    <dbReference type="NCBI Taxonomy" id="118967"/>
    <lineage>
        <taxon>Bacteria</taxon>
        <taxon>Bacillati</taxon>
        <taxon>Bacillota</taxon>
        <taxon>Erysipelotrichia</taxon>
        <taxon>Erysipelotrichales</taxon>
        <taxon>Erysipelotrichaceae</taxon>
        <taxon>Anaerorhabdus</taxon>
    </lineage>
</organism>
<keyword evidence="1" id="KW-0732">Signal</keyword>
<dbReference type="RefSeq" id="WP_078710593.1">
    <property type="nucleotide sequence ID" value="NZ_FUWY01000001.1"/>
</dbReference>
<reference evidence="3" key="1">
    <citation type="submission" date="2017-02" db="EMBL/GenBank/DDBJ databases">
        <authorList>
            <person name="Varghese N."/>
            <person name="Submissions S."/>
        </authorList>
    </citation>
    <scope>NUCLEOTIDE SEQUENCE [LARGE SCALE GENOMIC DNA]</scope>
    <source>
        <strain evidence="3">ATCC 25662</strain>
    </source>
</reference>
<name>A0A1T4JWC4_9FIRM</name>
<protein>
    <recommendedName>
        <fullName evidence="4">YD repeat-containing protein</fullName>
    </recommendedName>
</protein>
<feature type="signal peptide" evidence="1">
    <location>
        <begin position="1"/>
        <end position="20"/>
    </location>
</feature>
<evidence type="ECO:0008006" key="4">
    <source>
        <dbReference type="Google" id="ProtNLM"/>
    </source>
</evidence>
<accession>A0A1T4JWC4</accession>
<dbReference type="AlphaFoldDB" id="A0A1T4JWC4"/>
<dbReference type="STRING" id="118967.SAMN02745191_0127"/>
<dbReference type="EMBL" id="FUWY01000001">
    <property type="protein sequence ID" value="SJZ34367.1"/>
    <property type="molecule type" value="Genomic_DNA"/>
</dbReference>
<feature type="chain" id="PRO_5012052245" description="YD repeat-containing protein" evidence="1">
    <location>
        <begin position="21"/>
        <end position="248"/>
    </location>
</feature>
<proteinExistence type="predicted"/>
<dbReference type="OrthoDB" id="9764015at2"/>
<evidence type="ECO:0000256" key="1">
    <source>
        <dbReference type="SAM" id="SignalP"/>
    </source>
</evidence>
<sequence>MKLLKAIIICLFLVSCTANNVKTTKFDELKIESSLVSVNYNKNNEIISKTTEYFASNQQIVKKIINESVIEYKYIDGLCISVESDEFITMFDYDEGGLLVHSTSTSSDGKIFETIDKEYDKDGNQVYSKSIQSEDIVTEVYIEYNNNNQPLIVTSINNKGEKNISKYTYNEMGDISNIEYILNDLIISTIEYIYESGKLVQTISTSEAVILTTYFYYDELNRIIEEKTSKDFGSTFENRIEYSYKKEQ</sequence>
<dbReference type="Gene3D" id="2.180.10.10">
    <property type="entry name" value="RHS repeat-associated core"/>
    <property type="match status" value="1"/>
</dbReference>
<dbReference type="Proteomes" id="UP000243297">
    <property type="component" value="Unassembled WGS sequence"/>
</dbReference>
<evidence type="ECO:0000313" key="2">
    <source>
        <dbReference type="EMBL" id="SJZ34367.1"/>
    </source>
</evidence>
<dbReference type="PROSITE" id="PS51257">
    <property type="entry name" value="PROKAR_LIPOPROTEIN"/>
    <property type="match status" value="1"/>
</dbReference>
<keyword evidence="3" id="KW-1185">Reference proteome</keyword>